<proteinExistence type="predicted"/>
<dbReference type="EMBL" id="NJEU01001480">
    <property type="protein sequence ID" value="PHH66328.1"/>
    <property type="molecule type" value="Genomic_DNA"/>
</dbReference>
<reference evidence="2 3" key="1">
    <citation type="submission" date="2017-06" db="EMBL/GenBank/DDBJ databases">
        <title>Ant-infecting Ophiocordyceps genomes reveal a high diversity of potential behavioral manipulation genes and a possible major role for enterotoxins.</title>
        <authorList>
            <person name="De Bekker C."/>
            <person name="Evans H.C."/>
            <person name="Brachmann A."/>
            <person name="Hughes D.P."/>
        </authorList>
    </citation>
    <scope>NUCLEOTIDE SEQUENCE [LARGE SCALE GENOMIC DNA]</scope>
    <source>
        <strain evidence="2 3">1348a</strain>
    </source>
</reference>
<keyword evidence="3" id="KW-1185">Reference proteome</keyword>
<sequence length="559" mass="61885">MSPKLKPLLLPQIVERRRQVDALSTDNGDVSQVYFTTNSSCSDVTSPLTPTFSAPAHQRLSSSSSSLELPPQAYDTPSSPPQLLAVKPDKTPLPDVEEERYDDDDDAASEYFGLYSCLCDNVCPHRNSADHCFFPESVPDDSEIDYDMGFLSDGDLSADLRLPKKRAMVDSSPFAALTSRLGSRLPTMKRWRSHKRNGSKPTPLSDANFANDMSREPSSRSSSISGSNHHMTESRVNAFATAPSSISCLSSDDNLCMSPLVSMTPEEHSNLEVERSMATTPLLPPLLTDPLQKPPPESPIESPLQSPTVAPPSAATLISGPSSITPRSSRPPLSSRPSLTSLRQMSSGTDLPLSLPSIMQDHDEWSDRLGHANFTITPVPYQPDSITTETVQKFLSHRNLASSNYAKHLLRVKEHYGHTSMIYAMTEMKWEETQAKWKSIYQAIFTQNSRSAPASTNHSRNHSRGRGRGRSNSSVAAVDHLDSNHDYLADVEWRRIDDCHPGAVPRMLESLNVHGKFPCRGEEDIVGLMERETVMIRARSEDAKGRFWRSIVDKVGLRK</sequence>
<evidence type="ECO:0000313" key="3">
    <source>
        <dbReference type="Proteomes" id="UP000224854"/>
    </source>
</evidence>
<dbReference type="OrthoDB" id="3882058at2759"/>
<comment type="caution">
    <text evidence="2">The sequence shown here is derived from an EMBL/GenBank/DDBJ whole genome shotgun (WGS) entry which is preliminary data.</text>
</comment>
<feature type="region of interest" description="Disordered" evidence="1">
    <location>
        <begin position="187"/>
        <end position="230"/>
    </location>
</feature>
<evidence type="ECO:0008006" key="4">
    <source>
        <dbReference type="Google" id="ProtNLM"/>
    </source>
</evidence>
<evidence type="ECO:0000256" key="1">
    <source>
        <dbReference type="SAM" id="MobiDB-lite"/>
    </source>
</evidence>
<feature type="region of interest" description="Disordered" evidence="1">
    <location>
        <begin position="449"/>
        <end position="474"/>
    </location>
</feature>
<dbReference type="Proteomes" id="UP000224854">
    <property type="component" value="Unassembled WGS sequence"/>
</dbReference>
<name>A0A2C5XLD1_9HYPO</name>
<gene>
    <name evidence="2" type="ORF">CDD82_1566</name>
</gene>
<evidence type="ECO:0000313" key="2">
    <source>
        <dbReference type="EMBL" id="PHH66328.1"/>
    </source>
</evidence>
<feature type="region of interest" description="Disordered" evidence="1">
    <location>
        <begin position="282"/>
        <end position="352"/>
    </location>
</feature>
<protein>
    <recommendedName>
        <fullName evidence="4">Only prolin and serin are matching in the corresponding protein</fullName>
    </recommendedName>
</protein>
<feature type="compositionally biased region" description="Low complexity" evidence="1">
    <location>
        <begin position="282"/>
        <end position="291"/>
    </location>
</feature>
<feature type="compositionally biased region" description="Basic residues" evidence="1">
    <location>
        <begin position="187"/>
        <end position="198"/>
    </location>
</feature>
<feature type="region of interest" description="Disordered" evidence="1">
    <location>
        <begin position="52"/>
        <end position="102"/>
    </location>
</feature>
<organism evidence="2 3">
    <name type="scientific">Ophiocordyceps australis</name>
    <dbReference type="NCBI Taxonomy" id="1399860"/>
    <lineage>
        <taxon>Eukaryota</taxon>
        <taxon>Fungi</taxon>
        <taxon>Dikarya</taxon>
        <taxon>Ascomycota</taxon>
        <taxon>Pezizomycotina</taxon>
        <taxon>Sordariomycetes</taxon>
        <taxon>Hypocreomycetidae</taxon>
        <taxon>Hypocreales</taxon>
        <taxon>Ophiocordycipitaceae</taxon>
        <taxon>Ophiocordyceps</taxon>
    </lineage>
</organism>
<dbReference type="AlphaFoldDB" id="A0A2C5XLD1"/>
<feature type="compositionally biased region" description="Basic residues" evidence="1">
    <location>
        <begin position="459"/>
        <end position="469"/>
    </location>
</feature>
<feature type="compositionally biased region" description="Low complexity" evidence="1">
    <location>
        <begin position="318"/>
        <end position="343"/>
    </location>
</feature>
<accession>A0A2C5XLD1</accession>